<proteinExistence type="predicted"/>
<reference evidence="3 4" key="1">
    <citation type="journal article" date="2023" name="Plants (Basel)">
        <title>Bridging the Gap: Combining Genomics and Transcriptomics Approaches to Understand Stylosanthes scabra, an Orphan Legume from the Brazilian Caatinga.</title>
        <authorList>
            <person name="Ferreira-Neto J.R.C."/>
            <person name="da Silva M.D."/>
            <person name="Binneck E."/>
            <person name="de Melo N.F."/>
            <person name="da Silva R.H."/>
            <person name="de Melo A.L.T.M."/>
            <person name="Pandolfi V."/>
            <person name="Bustamante F.O."/>
            <person name="Brasileiro-Vidal A.C."/>
            <person name="Benko-Iseppon A.M."/>
        </authorList>
    </citation>
    <scope>NUCLEOTIDE SEQUENCE [LARGE SCALE GENOMIC DNA]</scope>
    <source>
        <tissue evidence="3">Leaves</tissue>
    </source>
</reference>
<protein>
    <recommendedName>
        <fullName evidence="2">RRM domain-containing protein</fullName>
    </recommendedName>
</protein>
<dbReference type="InterPro" id="IPR000504">
    <property type="entry name" value="RRM_dom"/>
</dbReference>
<dbReference type="PROSITE" id="PS50102">
    <property type="entry name" value="RRM"/>
    <property type="match status" value="1"/>
</dbReference>
<accession>A0ABU6YAX7</accession>
<evidence type="ECO:0000313" key="4">
    <source>
        <dbReference type="Proteomes" id="UP001341840"/>
    </source>
</evidence>
<dbReference type="InterPro" id="IPR012677">
    <property type="entry name" value="Nucleotide-bd_a/b_plait_sf"/>
</dbReference>
<dbReference type="Pfam" id="PF00076">
    <property type="entry name" value="RRM_1"/>
    <property type="match status" value="1"/>
</dbReference>
<evidence type="ECO:0000256" key="1">
    <source>
        <dbReference type="PROSITE-ProRule" id="PRU00176"/>
    </source>
</evidence>
<evidence type="ECO:0000259" key="2">
    <source>
        <dbReference type="PROSITE" id="PS50102"/>
    </source>
</evidence>
<keyword evidence="4" id="KW-1185">Reference proteome</keyword>
<dbReference type="InterPro" id="IPR035979">
    <property type="entry name" value="RBD_domain_sf"/>
</dbReference>
<dbReference type="EMBL" id="JASCZI010241760">
    <property type="protein sequence ID" value="MED6206495.1"/>
    <property type="molecule type" value="Genomic_DNA"/>
</dbReference>
<dbReference type="SUPFAM" id="SSF54928">
    <property type="entry name" value="RNA-binding domain, RBD"/>
    <property type="match status" value="1"/>
</dbReference>
<sequence>MRAGVSRGVRAERGKHGEGFGYAERRNKGESVGGFALVLGGATKRDIYKEFGKDGYIADIYISKKERKRANRLFAFIRFHSHGGAMKSIKRMNGKGWGEAQLYVVLSKYDRQPRNQRDKARTILQNQVKKRTVRKWVVMKDNRINEKVTIDIPQKKPQTKTIEGVWAEDQRELLQRSLLGCSVKPIEFRKVRTFFLMNGAAREI</sequence>
<comment type="caution">
    <text evidence="3">The sequence shown here is derived from an EMBL/GenBank/DDBJ whole genome shotgun (WGS) entry which is preliminary data.</text>
</comment>
<feature type="domain" description="RRM" evidence="2">
    <location>
        <begin position="32"/>
        <end position="109"/>
    </location>
</feature>
<keyword evidence="1" id="KW-0694">RNA-binding</keyword>
<name>A0ABU6YAX7_9FABA</name>
<gene>
    <name evidence="3" type="ORF">PIB30_027293</name>
</gene>
<dbReference type="Proteomes" id="UP001341840">
    <property type="component" value="Unassembled WGS sequence"/>
</dbReference>
<evidence type="ECO:0000313" key="3">
    <source>
        <dbReference type="EMBL" id="MED6206495.1"/>
    </source>
</evidence>
<organism evidence="3 4">
    <name type="scientific">Stylosanthes scabra</name>
    <dbReference type="NCBI Taxonomy" id="79078"/>
    <lineage>
        <taxon>Eukaryota</taxon>
        <taxon>Viridiplantae</taxon>
        <taxon>Streptophyta</taxon>
        <taxon>Embryophyta</taxon>
        <taxon>Tracheophyta</taxon>
        <taxon>Spermatophyta</taxon>
        <taxon>Magnoliopsida</taxon>
        <taxon>eudicotyledons</taxon>
        <taxon>Gunneridae</taxon>
        <taxon>Pentapetalae</taxon>
        <taxon>rosids</taxon>
        <taxon>fabids</taxon>
        <taxon>Fabales</taxon>
        <taxon>Fabaceae</taxon>
        <taxon>Papilionoideae</taxon>
        <taxon>50 kb inversion clade</taxon>
        <taxon>dalbergioids sensu lato</taxon>
        <taxon>Dalbergieae</taxon>
        <taxon>Pterocarpus clade</taxon>
        <taxon>Stylosanthes</taxon>
    </lineage>
</organism>
<dbReference type="Gene3D" id="3.30.70.330">
    <property type="match status" value="1"/>
</dbReference>